<organism evidence="2 3">
    <name type="scientific">Daphnia magna</name>
    <dbReference type="NCBI Taxonomy" id="35525"/>
    <lineage>
        <taxon>Eukaryota</taxon>
        <taxon>Metazoa</taxon>
        <taxon>Ecdysozoa</taxon>
        <taxon>Arthropoda</taxon>
        <taxon>Crustacea</taxon>
        <taxon>Branchiopoda</taxon>
        <taxon>Diplostraca</taxon>
        <taxon>Cladocera</taxon>
        <taxon>Anomopoda</taxon>
        <taxon>Daphniidae</taxon>
        <taxon>Daphnia</taxon>
    </lineage>
</organism>
<gene>
    <name evidence="2" type="ORF">APZ42_021486</name>
</gene>
<name>A0A164WM53_9CRUS</name>
<dbReference type="Proteomes" id="UP000076858">
    <property type="component" value="Unassembled WGS sequence"/>
</dbReference>
<comment type="caution">
    <text evidence="2">The sequence shown here is derived from an EMBL/GenBank/DDBJ whole genome shotgun (WGS) entry which is preliminary data.</text>
</comment>
<dbReference type="EMBL" id="LRGB01001175">
    <property type="protein sequence ID" value="KZS13394.1"/>
    <property type="molecule type" value="Genomic_DNA"/>
</dbReference>
<protein>
    <submittedName>
        <fullName evidence="2">Uncharacterized protein</fullName>
    </submittedName>
</protein>
<feature type="region of interest" description="Disordered" evidence="1">
    <location>
        <begin position="96"/>
        <end position="119"/>
    </location>
</feature>
<proteinExistence type="predicted"/>
<accession>A0A164WM53</accession>
<sequence>MFYEEDELVVEPVKGVKYNGTRYNSEKGFIYYFQKKTRHGDAYHNHPPEQEEHKLLRVVNASVNAAAVDCRRHRIVLDAARREYAGVHIGYGDAMQRRMQRSKRRRQPQIPKTIEEIVE</sequence>
<evidence type="ECO:0000313" key="3">
    <source>
        <dbReference type="Proteomes" id="UP000076858"/>
    </source>
</evidence>
<evidence type="ECO:0000256" key="1">
    <source>
        <dbReference type="SAM" id="MobiDB-lite"/>
    </source>
</evidence>
<feature type="compositionally biased region" description="Basic residues" evidence="1">
    <location>
        <begin position="98"/>
        <end position="107"/>
    </location>
</feature>
<keyword evidence="3" id="KW-1185">Reference proteome</keyword>
<evidence type="ECO:0000313" key="2">
    <source>
        <dbReference type="EMBL" id="KZS13394.1"/>
    </source>
</evidence>
<reference evidence="2 3" key="1">
    <citation type="submission" date="2016-03" db="EMBL/GenBank/DDBJ databases">
        <title>EvidentialGene: Evidence-directed Construction of Genes on Genomes.</title>
        <authorList>
            <person name="Gilbert D.G."/>
            <person name="Choi J.-H."/>
            <person name="Mockaitis K."/>
            <person name="Colbourne J."/>
            <person name="Pfrender M."/>
        </authorList>
    </citation>
    <scope>NUCLEOTIDE SEQUENCE [LARGE SCALE GENOMIC DNA]</scope>
    <source>
        <strain evidence="2 3">Xinb3</strain>
        <tissue evidence="2">Complete organism</tissue>
    </source>
</reference>
<dbReference type="AlphaFoldDB" id="A0A164WM53"/>